<feature type="transmembrane region" description="Helical" evidence="6">
    <location>
        <begin position="177"/>
        <end position="198"/>
    </location>
</feature>
<protein>
    <recommendedName>
        <fullName evidence="7">Major facilitator superfamily (MFS) profile domain-containing protein</fullName>
    </recommendedName>
</protein>
<dbReference type="OMA" id="YGSFGCI"/>
<proteinExistence type="predicted"/>
<accession>A0A7U2NP77</accession>
<evidence type="ECO:0000256" key="3">
    <source>
        <dbReference type="ARBA" id="ARBA00022692"/>
    </source>
</evidence>
<keyword evidence="5 6" id="KW-0472">Membrane</keyword>
<feature type="transmembrane region" description="Helical" evidence="6">
    <location>
        <begin position="117"/>
        <end position="136"/>
    </location>
</feature>
<dbReference type="VEuPathDB" id="FungiDB:JI435_154450"/>
<keyword evidence="2" id="KW-0813">Transport</keyword>
<reference evidence="9" key="1">
    <citation type="journal article" date="2021" name="BMC Genomics">
        <title>Chromosome-level genome assembly and manually-curated proteome of model necrotroph Parastagonospora nodorum Sn15 reveals a genome-wide trove of candidate effector homologs, and redundancy of virulence-related functions within an accessory chromosome.</title>
        <authorList>
            <person name="Bertazzoni S."/>
            <person name="Jones D.A.B."/>
            <person name="Phan H.T."/>
            <person name="Tan K.-C."/>
            <person name="Hane J.K."/>
        </authorList>
    </citation>
    <scope>NUCLEOTIDE SEQUENCE [LARGE SCALE GENOMIC DNA]</scope>
    <source>
        <strain evidence="9">SN15 / ATCC MYA-4574 / FGSC 10173)</strain>
    </source>
</reference>
<gene>
    <name evidence="8" type="ORF">JI435_154450</name>
</gene>
<dbReference type="GO" id="GO:0022857">
    <property type="term" value="F:transmembrane transporter activity"/>
    <property type="evidence" value="ECO:0007669"/>
    <property type="project" value="InterPro"/>
</dbReference>
<evidence type="ECO:0000256" key="2">
    <source>
        <dbReference type="ARBA" id="ARBA00022448"/>
    </source>
</evidence>
<dbReference type="FunFam" id="1.20.1250.20:FF:000013">
    <property type="entry name" value="MFS general substrate transporter"/>
    <property type="match status" value="1"/>
</dbReference>
<feature type="transmembrane region" description="Helical" evidence="6">
    <location>
        <begin position="438"/>
        <end position="459"/>
    </location>
</feature>
<evidence type="ECO:0000256" key="4">
    <source>
        <dbReference type="ARBA" id="ARBA00022989"/>
    </source>
</evidence>
<feature type="transmembrane region" description="Helical" evidence="6">
    <location>
        <begin position="282"/>
        <end position="303"/>
    </location>
</feature>
<feature type="transmembrane region" description="Helical" evidence="6">
    <location>
        <begin position="142"/>
        <end position="165"/>
    </location>
</feature>
<name>A0A7U2NP77_PHANO</name>
<dbReference type="PROSITE" id="PS50850">
    <property type="entry name" value="MFS"/>
    <property type="match status" value="1"/>
</dbReference>
<evidence type="ECO:0000259" key="7">
    <source>
        <dbReference type="PROSITE" id="PS50850"/>
    </source>
</evidence>
<evidence type="ECO:0000256" key="6">
    <source>
        <dbReference type="SAM" id="Phobius"/>
    </source>
</evidence>
<dbReference type="GO" id="GO:0016020">
    <property type="term" value="C:membrane"/>
    <property type="evidence" value="ECO:0007669"/>
    <property type="project" value="UniProtKB-SubCell"/>
</dbReference>
<feature type="transmembrane region" description="Helical" evidence="6">
    <location>
        <begin position="346"/>
        <end position="367"/>
    </location>
</feature>
<comment type="subcellular location">
    <subcellularLocation>
        <location evidence="1">Membrane</location>
        <topology evidence="1">Multi-pass membrane protein</topology>
    </subcellularLocation>
</comment>
<feature type="transmembrane region" description="Helical" evidence="6">
    <location>
        <begin position="373"/>
        <end position="393"/>
    </location>
</feature>
<keyword evidence="3 6" id="KW-0812">Transmembrane</keyword>
<dbReference type="InterPro" id="IPR036259">
    <property type="entry name" value="MFS_trans_sf"/>
</dbReference>
<evidence type="ECO:0000313" key="9">
    <source>
        <dbReference type="Proteomes" id="UP000663193"/>
    </source>
</evidence>
<dbReference type="FunFam" id="1.20.1250.20:FF:000057">
    <property type="entry name" value="MFS general substrate transporter"/>
    <property type="match status" value="1"/>
</dbReference>
<feature type="transmembrane region" description="Helical" evidence="6">
    <location>
        <begin position="315"/>
        <end position="334"/>
    </location>
</feature>
<dbReference type="PANTHER" id="PTHR43791:SF92">
    <property type="entry name" value="AGL026WP"/>
    <property type="match status" value="1"/>
</dbReference>
<dbReference type="InterPro" id="IPR020846">
    <property type="entry name" value="MFS_dom"/>
</dbReference>
<dbReference type="InterPro" id="IPR011701">
    <property type="entry name" value="MFS"/>
</dbReference>
<keyword evidence="4 6" id="KW-1133">Transmembrane helix</keyword>
<organism evidence="8 9">
    <name type="scientific">Phaeosphaeria nodorum (strain SN15 / ATCC MYA-4574 / FGSC 10173)</name>
    <name type="common">Glume blotch fungus</name>
    <name type="synonym">Parastagonospora nodorum</name>
    <dbReference type="NCBI Taxonomy" id="321614"/>
    <lineage>
        <taxon>Eukaryota</taxon>
        <taxon>Fungi</taxon>
        <taxon>Dikarya</taxon>
        <taxon>Ascomycota</taxon>
        <taxon>Pezizomycotina</taxon>
        <taxon>Dothideomycetes</taxon>
        <taxon>Pleosporomycetidae</taxon>
        <taxon>Pleosporales</taxon>
        <taxon>Pleosporineae</taxon>
        <taxon>Phaeosphaeriaceae</taxon>
        <taxon>Parastagonospora</taxon>
    </lineage>
</organism>
<dbReference type="SUPFAM" id="SSF103473">
    <property type="entry name" value="MFS general substrate transporter"/>
    <property type="match status" value="1"/>
</dbReference>
<feature type="transmembrane region" description="Helical" evidence="6">
    <location>
        <begin position="210"/>
        <end position="228"/>
    </location>
</feature>
<evidence type="ECO:0000256" key="1">
    <source>
        <dbReference type="ARBA" id="ARBA00004141"/>
    </source>
</evidence>
<dbReference type="PANTHER" id="PTHR43791">
    <property type="entry name" value="PERMEASE-RELATED"/>
    <property type="match status" value="1"/>
</dbReference>
<feature type="transmembrane region" description="Helical" evidence="6">
    <location>
        <begin position="405"/>
        <end position="426"/>
    </location>
</feature>
<evidence type="ECO:0000256" key="5">
    <source>
        <dbReference type="ARBA" id="ARBA00023136"/>
    </source>
</evidence>
<keyword evidence="9" id="KW-1185">Reference proteome</keyword>
<sequence length="504" mass="55904">MADEKRSVDMVDHKKVPILSTIDGDIALDSLVIEDREVKEQALVRKVDIRMMPLMMLLYILNYLDRNNIATARLGSLEADLGLKGNQYNTIISIFFVGYILTQVPTNMILDKMRPSIFLPAIMCMWATVSTCTGAVQNYQGIVVLRFFLGFVEAPFFPGALYLFSSWYTKRELAKRISILYAAGQMAGAFGGLLGAAIMGGMDGKAGLPAWRWLFIIEGVVCFPVAAFTMKICPDYPGTTKWLTEEERKLAVLRIAEEANQDDNRAEVTAVQGAKLAFADPVLYLIWFMQLGLNTAASFINFFPTIVKTLGYGQTTTLLLSAPPYVFAAILGICNSWHSDKTKERWLHVVWPQIFCSIGFIISATTMNLAARYTATFMMMSVYGSFGCILSWVSTSLPRPPTKRAVAYAVVNAGSNLASIYASYFYPSSQGPRYWQANVANVAFAGMCVILATVTRFYLAWRNKQLEKAAAEDLAEGYDGPVEGSKAAMVAARWHCDPAYRFTL</sequence>
<dbReference type="Pfam" id="PF07690">
    <property type="entry name" value="MFS_1"/>
    <property type="match status" value="1"/>
</dbReference>
<dbReference type="Gene3D" id="1.20.1250.20">
    <property type="entry name" value="MFS general substrate transporter like domains"/>
    <property type="match status" value="2"/>
</dbReference>
<dbReference type="Proteomes" id="UP000663193">
    <property type="component" value="Chromosome 18"/>
</dbReference>
<dbReference type="AlphaFoldDB" id="A0A7U2NP77"/>
<evidence type="ECO:0000313" key="8">
    <source>
        <dbReference type="EMBL" id="QRD05476.1"/>
    </source>
</evidence>
<dbReference type="EMBL" id="CP069040">
    <property type="protein sequence ID" value="QRD05476.1"/>
    <property type="molecule type" value="Genomic_DNA"/>
</dbReference>
<dbReference type="OrthoDB" id="2250022at2759"/>
<feature type="domain" description="Major facilitator superfamily (MFS) profile" evidence="7">
    <location>
        <begin position="51"/>
        <end position="464"/>
    </location>
</feature>